<protein>
    <recommendedName>
        <fullName evidence="3">DUF2524 family protein</fullName>
    </recommendedName>
</protein>
<comment type="caution">
    <text evidence="1">The sequence shown here is derived from an EMBL/GenBank/DDBJ whole genome shotgun (WGS) entry which is preliminary data.</text>
</comment>
<keyword evidence="2" id="KW-1185">Reference proteome</keyword>
<name>A0ABS2N5K5_9BACI</name>
<proteinExistence type="predicted"/>
<reference evidence="1 2" key="1">
    <citation type="submission" date="2021-01" db="EMBL/GenBank/DDBJ databases">
        <title>Genomic Encyclopedia of Type Strains, Phase IV (KMG-IV): sequencing the most valuable type-strain genomes for metagenomic binning, comparative biology and taxonomic classification.</title>
        <authorList>
            <person name="Goeker M."/>
        </authorList>
    </citation>
    <scope>NUCLEOTIDE SEQUENCE [LARGE SCALE GENOMIC DNA]</scope>
    <source>
        <strain evidence="1 2">DSM 23711</strain>
    </source>
</reference>
<evidence type="ECO:0000313" key="1">
    <source>
        <dbReference type="EMBL" id="MBM7573364.1"/>
    </source>
</evidence>
<evidence type="ECO:0000313" key="2">
    <source>
        <dbReference type="Proteomes" id="UP001296943"/>
    </source>
</evidence>
<evidence type="ECO:0008006" key="3">
    <source>
        <dbReference type="Google" id="ProtNLM"/>
    </source>
</evidence>
<dbReference type="RefSeq" id="WP_204502012.1">
    <property type="nucleotide sequence ID" value="NZ_JAFBDR010000031.1"/>
</dbReference>
<dbReference type="EMBL" id="JAFBDR010000031">
    <property type="protein sequence ID" value="MBM7573364.1"/>
    <property type="molecule type" value="Genomic_DNA"/>
</dbReference>
<sequence length="94" mass="11159">MSESRLDRIEAHMEQLIYMVAENNKMILQNNSIVQNISDRMDCLEQAAKQDRQINEARHKELLKEIRNNSYETDYLRNEVSKHGMEIHKLKASQ</sequence>
<dbReference type="Proteomes" id="UP001296943">
    <property type="component" value="Unassembled WGS sequence"/>
</dbReference>
<accession>A0ABS2N5K5</accession>
<gene>
    <name evidence="1" type="ORF">JOC48_003926</name>
</gene>
<organism evidence="1 2">
    <name type="scientific">Aquibacillus albus</name>
    <dbReference type="NCBI Taxonomy" id="1168171"/>
    <lineage>
        <taxon>Bacteria</taxon>
        <taxon>Bacillati</taxon>
        <taxon>Bacillota</taxon>
        <taxon>Bacilli</taxon>
        <taxon>Bacillales</taxon>
        <taxon>Bacillaceae</taxon>
        <taxon>Aquibacillus</taxon>
    </lineage>
</organism>